<reference evidence="1 2" key="1">
    <citation type="submission" date="2024-08" db="EMBL/GenBank/DDBJ databases">
        <title>Insights into the chromosomal genome structure of Flemingia macrophylla.</title>
        <authorList>
            <person name="Ding Y."/>
            <person name="Zhao Y."/>
            <person name="Bi W."/>
            <person name="Wu M."/>
            <person name="Zhao G."/>
            <person name="Gong Y."/>
            <person name="Li W."/>
            <person name="Zhang P."/>
        </authorList>
    </citation>
    <scope>NUCLEOTIDE SEQUENCE [LARGE SCALE GENOMIC DNA]</scope>
    <source>
        <strain evidence="1">DYQJB</strain>
        <tissue evidence="1">Leaf</tissue>
    </source>
</reference>
<dbReference type="EMBL" id="JBGMDY010000004">
    <property type="protein sequence ID" value="KAL2335843.1"/>
    <property type="molecule type" value="Genomic_DNA"/>
</dbReference>
<gene>
    <name evidence="1" type="ORF">Fmac_010289</name>
</gene>
<name>A0ABD1MJ73_9FABA</name>
<proteinExistence type="predicted"/>
<organism evidence="1 2">
    <name type="scientific">Flemingia macrophylla</name>
    <dbReference type="NCBI Taxonomy" id="520843"/>
    <lineage>
        <taxon>Eukaryota</taxon>
        <taxon>Viridiplantae</taxon>
        <taxon>Streptophyta</taxon>
        <taxon>Embryophyta</taxon>
        <taxon>Tracheophyta</taxon>
        <taxon>Spermatophyta</taxon>
        <taxon>Magnoliopsida</taxon>
        <taxon>eudicotyledons</taxon>
        <taxon>Gunneridae</taxon>
        <taxon>Pentapetalae</taxon>
        <taxon>rosids</taxon>
        <taxon>fabids</taxon>
        <taxon>Fabales</taxon>
        <taxon>Fabaceae</taxon>
        <taxon>Papilionoideae</taxon>
        <taxon>50 kb inversion clade</taxon>
        <taxon>NPAAA clade</taxon>
        <taxon>indigoferoid/millettioid clade</taxon>
        <taxon>Phaseoleae</taxon>
        <taxon>Flemingia</taxon>
    </lineage>
</organism>
<dbReference type="AlphaFoldDB" id="A0ABD1MJ73"/>
<protein>
    <submittedName>
        <fullName evidence="1">Uncharacterized protein</fullName>
    </submittedName>
</protein>
<accession>A0ABD1MJ73</accession>
<comment type="caution">
    <text evidence="1">The sequence shown here is derived from an EMBL/GenBank/DDBJ whole genome shotgun (WGS) entry which is preliminary data.</text>
</comment>
<dbReference type="Proteomes" id="UP001603857">
    <property type="component" value="Unassembled WGS sequence"/>
</dbReference>
<sequence>MVNLKNSFCVICQCTSHLFCTCPVAVSIWEQWRQRSGGLSVMLQQLLQRLTSFSGLIVAWRSQEVWLVI</sequence>
<evidence type="ECO:0000313" key="2">
    <source>
        <dbReference type="Proteomes" id="UP001603857"/>
    </source>
</evidence>
<evidence type="ECO:0000313" key="1">
    <source>
        <dbReference type="EMBL" id="KAL2335843.1"/>
    </source>
</evidence>
<keyword evidence="2" id="KW-1185">Reference proteome</keyword>